<accession>A0A0F9QNM8</accession>
<comment type="caution">
    <text evidence="2">The sequence shown here is derived from an EMBL/GenBank/DDBJ whole genome shotgun (WGS) entry which is preliminary data.</text>
</comment>
<organism evidence="2">
    <name type="scientific">marine sediment metagenome</name>
    <dbReference type="NCBI Taxonomy" id="412755"/>
    <lineage>
        <taxon>unclassified sequences</taxon>
        <taxon>metagenomes</taxon>
        <taxon>ecological metagenomes</taxon>
    </lineage>
</organism>
<evidence type="ECO:0008006" key="3">
    <source>
        <dbReference type="Google" id="ProtNLM"/>
    </source>
</evidence>
<name>A0A0F9QNM8_9ZZZZ</name>
<evidence type="ECO:0000256" key="1">
    <source>
        <dbReference type="SAM" id="Phobius"/>
    </source>
</evidence>
<dbReference type="InterPro" id="IPR013788">
    <property type="entry name" value="Hemocyanin/hexamerin"/>
</dbReference>
<feature type="transmembrane region" description="Helical" evidence="1">
    <location>
        <begin position="162"/>
        <end position="182"/>
    </location>
</feature>
<sequence length="452" mass="51118">MDDKNAAPRLEYYFLAIGVATLIAIYPSLSLVAVGLVLVWYSVKGAEEYRYLAIGFVVAFLLRAAIALSIFSASYHTGNYYGFGPDGLTYSGNAWALLSVMRGSVTEWWFNTVAFPFPYSSLPYWSPEVLSGKLPNIHSYPTSLYTYLIMSIYWLFGFVPLTVKLLNCVFGASAALVQYFIARDIFGQQTAKRVYPFLLFFPTIMIWSTTMLRDPLFYLVFSLFFLALLRRKILSGVGLLAVMYFLRKQMMAVIPAALVLSAIFVAIITIRHALNAFGIQTPVSIYLVAFIILIGLLTIRFVSADYFKDLAGRQITQSKLLGKGYRIYSNEAYEIPDFRDYKWTRGETAKGAIWGLVAFHLRPYIMQARVWRDVLLTPQMGLWYVVFPLSVLGAYKLLQGSPSFGTLALIFTVVLLTGVMVLTKGNEGTLVRHRDMLVPFYLIFAMGFIFRR</sequence>
<protein>
    <recommendedName>
        <fullName evidence="3">Glycosyltransferase RgtA/B/C/D-like domain-containing protein</fullName>
    </recommendedName>
</protein>
<feature type="transmembrane region" description="Helical" evidence="1">
    <location>
        <begin position="404"/>
        <end position="423"/>
    </location>
</feature>
<keyword evidence="1" id="KW-0472">Membrane</keyword>
<feature type="transmembrane region" description="Helical" evidence="1">
    <location>
        <begin position="435"/>
        <end position="451"/>
    </location>
</feature>
<feature type="transmembrane region" description="Helical" evidence="1">
    <location>
        <begin position="381"/>
        <end position="398"/>
    </location>
</feature>
<dbReference type="EMBL" id="LAZR01001369">
    <property type="protein sequence ID" value="KKN45765.1"/>
    <property type="molecule type" value="Genomic_DNA"/>
</dbReference>
<feature type="transmembrane region" description="Helical" evidence="1">
    <location>
        <begin position="51"/>
        <end position="75"/>
    </location>
</feature>
<dbReference type="AlphaFoldDB" id="A0A0F9QNM8"/>
<feature type="transmembrane region" description="Helical" evidence="1">
    <location>
        <begin position="12"/>
        <end position="39"/>
    </location>
</feature>
<gene>
    <name evidence="2" type="ORF">LCGC14_0679880</name>
</gene>
<feature type="transmembrane region" description="Helical" evidence="1">
    <location>
        <begin position="283"/>
        <end position="303"/>
    </location>
</feature>
<keyword evidence="1" id="KW-0812">Transmembrane</keyword>
<feature type="transmembrane region" description="Helical" evidence="1">
    <location>
        <begin position="194"/>
        <end position="212"/>
    </location>
</feature>
<dbReference type="PROSITE" id="PS00210">
    <property type="entry name" value="HEMOCYANIN_2"/>
    <property type="match status" value="1"/>
</dbReference>
<proteinExistence type="predicted"/>
<feature type="transmembrane region" description="Helical" evidence="1">
    <location>
        <begin position="253"/>
        <end position="271"/>
    </location>
</feature>
<evidence type="ECO:0000313" key="2">
    <source>
        <dbReference type="EMBL" id="KKN45765.1"/>
    </source>
</evidence>
<feature type="transmembrane region" description="Helical" evidence="1">
    <location>
        <begin position="218"/>
        <end position="246"/>
    </location>
</feature>
<keyword evidence="1" id="KW-1133">Transmembrane helix</keyword>
<reference evidence="2" key="1">
    <citation type="journal article" date="2015" name="Nature">
        <title>Complex archaea that bridge the gap between prokaryotes and eukaryotes.</title>
        <authorList>
            <person name="Spang A."/>
            <person name="Saw J.H."/>
            <person name="Jorgensen S.L."/>
            <person name="Zaremba-Niedzwiedzka K."/>
            <person name="Martijn J."/>
            <person name="Lind A.E."/>
            <person name="van Eijk R."/>
            <person name="Schleper C."/>
            <person name="Guy L."/>
            <person name="Ettema T.J."/>
        </authorList>
    </citation>
    <scope>NUCLEOTIDE SEQUENCE</scope>
</reference>